<reference evidence="1" key="1">
    <citation type="journal article" date="2022" name="IScience">
        <title>Evolution of zygomycete secretomes and the origins of terrestrial fungal ecologies.</title>
        <authorList>
            <person name="Chang Y."/>
            <person name="Wang Y."/>
            <person name="Mondo S."/>
            <person name="Ahrendt S."/>
            <person name="Andreopoulos W."/>
            <person name="Barry K."/>
            <person name="Beard J."/>
            <person name="Benny G.L."/>
            <person name="Blankenship S."/>
            <person name="Bonito G."/>
            <person name="Cuomo C."/>
            <person name="Desiro A."/>
            <person name="Gervers K.A."/>
            <person name="Hundley H."/>
            <person name="Kuo A."/>
            <person name="LaButti K."/>
            <person name="Lang B.F."/>
            <person name="Lipzen A."/>
            <person name="O'Donnell K."/>
            <person name="Pangilinan J."/>
            <person name="Reynolds N."/>
            <person name="Sandor L."/>
            <person name="Smith M.E."/>
            <person name="Tsang A."/>
            <person name="Grigoriev I.V."/>
            <person name="Stajich J.E."/>
            <person name="Spatafora J.W."/>
        </authorList>
    </citation>
    <scope>NUCLEOTIDE SEQUENCE</scope>
    <source>
        <strain evidence="1">RSA 2281</strain>
    </source>
</reference>
<dbReference type="PANTHER" id="PTHR14614">
    <property type="entry name" value="HEPATOCELLULAR CARCINOMA-ASSOCIATED ANTIGEN"/>
    <property type="match status" value="1"/>
</dbReference>
<proteinExistence type="predicted"/>
<reference evidence="1" key="2">
    <citation type="submission" date="2023-02" db="EMBL/GenBank/DDBJ databases">
        <authorList>
            <consortium name="DOE Joint Genome Institute"/>
            <person name="Mondo S.J."/>
            <person name="Chang Y."/>
            <person name="Wang Y."/>
            <person name="Ahrendt S."/>
            <person name="Andreopoulos W."/>
            <person name="Barry K."/>
            <person name="Beard J."/>
            <person name="Benny G.L."/>
            <person name="Blankenship S."/>
            <person name="Bonito G."/>
            <person name="Cuomo C."/>
            <person name="Desiro A."/>
            <person name="Gervers K.A."/>
            <person name="Hundley H."/>
            <person name="Kuo A."/>
            <person name="LaButti K."/>
            <person name="Lang B.F."/>
            <person name="Lipzen A."/>
            <person name="O'Donnell K."/>
            <person name="Pangilinan J."/>
            <person name="Reynolds N."/>
            <person name="Sandor L."/>
            <person name="Smith M.W."/>
            <person name="Tsang A."/>
            <person name="Grigoriev I.V."/>
            <person name="Stajich J.E."/>
            <person name="Spatafora J.W."/>
        </authorList>
    </citation>
    <scope>NUCLEOTIDE SEQUENCE</scope>
    <source>
        <strain evidence="1">RSA 2281</strain>
    </source>
</reference>
<dbReference type="InterPro" id="IPR019410">
    <property type="entry name" value="Methyltransf_16"/>
</dbReference>
<dbReference type="Proteomes" id="UP001209540">
    <property type="component" value="Unassembled WGS sequence"/>
</dbReference>
<dbReference type="PANTHER" id="PTHR14614:SF109">
    <property type="entry name" value="RIBOSOMAL LYSINE N-METHYLTRANSFERASE 5"/>
    <property type="match status" value="1"/>
</dbReference>
<dbReference type="EMBL" id="JAIXMP010000035">
    <property type="protein sequence ID" value="KAI9249399.1"/>
    <property type="molecule type" value="Genomic_DNA"/>
</dbReference>
<accession>A0AAD5K184</accession>
<dbReference type="InterPro" id="IPR029063">
    <property type="entry name" value="SAM-dependent_MTases_sf"/>
</dbReference>
<dbReference type="Gene3D" id="3.40.50.150">
    <property type="entry name" value="Vaccinia Virus protein VP39"/>
    <property type="match status" value="1"/>
</dbReference>
<sequence length="269" mass="30897">MEQQQPQSLVDTKGLPTFSISLCPSLRLDLCQLNNTQNHGTTVWDSAKVLAFYLMDTIKRPSWTMENGKLEIQNTKKCIELGSGCGLGGLTMAALGFDTVMTDLPSVVEHVLQVNKRQNERHIKDWWYQLLEQSTHDSTMSLENPRLRVEPLDWLQYSVAPKEFHVENNNINSEKEIVDPPYHYILAADCIYSTEFLAPLLESCWHLASTTTTVLVALEHRDDIVVNAFLDKAKQVGFDTRMIPKKLLKTQLIENEDIEIWKLKKKRQR</sequence>
<gene>
    <name evidence="1" type="ORF">BDA99DRAFT_542103</name>
</gene>
<protein>
    <submittedName>
        <fullName evidence="1">Uncharacterized protein</fullName>
    </submittedName>
</protein>
<keyword evidence="2" id="KW-1185">Reference proteome</keyword>
<comment type="caution">
    <text evidence="1">The sequence shown here is derived from an EMBL/GenBank/DDBJ whole genome shotgun (WGS) entry which is preliminary data.</text>
</comment>
<dbReference type="SUPFAM" id="SSF53335">
    <property type="entry name" value="S-adenosyl-L-methionine-dependent methyltransferases"/>
    <property type="match status" value="1"/>
</dbReference>
<dbReference type="AlphaFoldDB" id="A0AAD5K184"/>
<evidence type="ECO:0000313" key="1">
    <source>
        <dbReference type="EMBL" id="KAI9249399.1"/>
    </source>
</evidence>
<evidence type="ECO:0000313" key="2">
    <source>
        <dbReference type="Proteomes" id="UP001209540"/>
    </source>
</evidence>
<name>A0AAD5K184_9FUNG</name>
<dbReference type="Pfam" id="PF10294">
    <property type="entry name" value="Methyltransf_16"/>
    <property type="match status" value="2"/>
</dbReference>
<organism evidence="1 2">
    <name type="scientific">Phascolomyces articulosus</name>
    <dbReference type="NCBI Taxonomy" id="60185"/>
    <lineage>
        <taxon>Eukaryota</taxon>
        <taxon>Fungi</taxon>
        <taxon>Fungi incertae sedis</taxon>
        <taxon>Mucoromycota</taxon>
        <taxon>Mucoromycotina</taxon>
        <taxon>Mucoromycetes</taxon>
        <taxon>Mucorales</taxon>
        <taxon>Lichtheimiaceae</taxon>
        <taxon>Phascolomyces</taxon>
    </lineage>
</organism>